<keyword evidence="3 4" id="KW-0456">Lyase</keyword>
<dbReference type="Proteomes" id="UP000199438">
    <property type="component" value="Unassembled WGS sequence"/>
</dbReference>
<dbReference type="AlphaFoldDB" id="A0A1I1FX85"/>
<dbReference type="SUPFAM" id="SSF55248">
    <property type="entry name" value="PCD-like"/>
    <property type="match status" value="1"/>
</dbReference>
<evidence type="ECO:0000256" key="3">
    <source>
        <dbReference type="ARBA" id="ARBA00023239"/>
    </source>
</evidence>
<dbReference type="Pfam" id="PF01329">
    <property type="entry name" value="Pterin_4a"/>
    <property type="match status" value="1"/>
</dbReference>
<comment type="similarity">
    <text evidence="2 4">Belongs to the pterin-4-alpha-carbinolamine dehydratase family.</text>
</comment>
<proteinExistence type="inferred from homology"/>
<dbReference type="InterPro" id="IPR036428">
    <property type="entry name" value="PCD_sf"/>
</dbReference>
<gene>
    <name evidence="5" type="ORF">SAMN04487907_10232</name>
</gene>
<keyword evidence="6" id="KW-1185">Reference proteome</keyword>
<evidence type="ECO:0000256" key="1">
    <source>
        <dbReference type="ARBA" id="ARBA00001554"/>
    </source>
</evidence>
<dbReference type="GO" id="GO:0006729">
    <property type="term" value="P:tetrahydrobiopterin biosynthetic process"/>
    <property type="evidence" value="ECO:0007669"/>
    <property type="project" value="InterPro"/>
</dbReference>
<name>A0A1I1FX85_9FLAO</name>
<dbReference type="RefSeq" id="WP_092540760.1">
    <property type="nucleotide sequence ID" value="NZ_FOKV01000002.1"/>
</dbReference>
<dbReference type="STRING" id="1334022.SAMN04487907_10232"/>
<evidence type="ECO:0000256" key="2">
    <source>
        <dbReference type="ARBA" id="ARBA00006472"/>
    </source>
</evidence>
<dbReference type="Gene3D" id="3.30.1360.20">
    <property type="entry name" value="Transcriptional coactivator/pterin dehydratase"/>
    <property type="match status" value="1"/>
</dbReference>
<comment type="catalytic activity">
    <reaction evidence="1 4">
        <text>(4aS,6R)-4a-hydroxy-L-erythro-5,6,7,8-tetrahydrobiopterin = (6R)-L-erythro-6,7-dihydrobiopterin + H2O</text>
        <dbReference type="Rhea" id="RHEA:11920"/>
        <dbReference type="ChEBI" id="CHEBI:15377"/>
        <dbReference type="ChEBI" id="CHEBI:15642"/>
        <dbReference type="ChEBI" id="CHEBI:43120"/>
        <dbReference type="EC" id="4.2.1.96"/>
    </reaction>
</comment>
<dbReference type="NCBIfam" id="NF002018">
    <property type="entry name" value="PRK00823.1-3"/>
    <property type="match status" value="1"/>
</dbReference>
<dbReference type="PANTHER" id="PTHR12599:SF0">
    <property type="entry name" value="PTERIN-4-ALPHA-CARBINOLAMINE DEHYDRATASE"/>
    <property type="match status" value="1"/>
</dbReference>
<protein>
    <recommendedName>
        <fullName evidence="4">Putative pterin-4-alpha-carbinolamine dehydratase</fullName>
        <shortName evidence="4">PHS</shortName>
        <ecNumber evidence="4">4.2.1.96</ecNumber>
    </recommendedName>
    <alternativeName>
        <fullName evidence="4">4-alpha-hydroxy-tetrahydropterin dehydratase</fullName>
    </alternativeName>
    <alternativeName>
        <fullName evidence="4">Pterin carbinolamine dehydratase</fullName>
        <shortName evidence="4">PCD</shortName>
    </alternativeName>
</protein>
<dbReference type="EC" id="4.2.1.96" evidence="4"/>
<dbReference type="NCBIfam" id="NF002017">
    <property type="entry name" value="PRK00823.1-2"/>
    <property type="match status" value="1"/>
</dbReference>
<dbReference type="EMBL" id="FOKV01000002">
    <property type="protein sequence ID" value="SFC03944.1"/>
    <property type="molecule type" value="Genomic_DNA"/>
</dbReference>
<evidence type="ECO:0000313" key="5">
    <source>
        <dbReference type="EMBL" id="SFC03944.1"/>
    </source>
</evidence>
<sequence length="95" mass="10894">MEKLTEDQINTKLQSLEGWTYAKEAIHTSFKFENFKDAFTVMTRIAFEAEALQHHPNWANVYNELEISLSTHDAGGVTEKDFEMAKAIEDIVEAK</sequence>
<dbReference type="InterPro" id="IPR001533">
    <property type="entry name" value="Pterin_deHydtase"/>
</dbReference>
<evidence type="ECO:0000256" key="4">
    <source>
        <dbReference type="HAMAP-Rule" id="MF_00434"/>
    </source>
</evidence>
<reference evidence="6" key="1">
    <citation type="submission" date="2016-10" db="EMBL/GenBank/DDBJ databases">
        <authorList>
            <person name="Varghese N."/>
            <person name="Submissions S."/>
        </authorList>
    </citation>
    <scope>NUCLEOTIDE SEQUENCE [LARGE SCALE GENOMIC DNA]</scope>
    <source>
        <strain evidence="6">DSM 24499</strain>
    </source>
</reference>
<dbReference type="GO" id="GO:0008124">
    <property type="term" value="F:4-alpha-hydroxytetrahydrobiopterin dehydratase activity"/>
    <property type="evidence" value="ECO:0007669"/>
    <property type="project" value="UniProtKB-UniRule"/>
</dbReference>
<dbReference type="CDD" id="cd00914">
    <property type="entry name" value="PCD_DCoH_subfamily_b"/>
    <property type="match status" value="1"/>
</dbReference>
<dbReference type="OrthoDB" id="9794987at2"/>
<dbReference type="PANTHER" id="PTHR12599">
    <property type="entry name" value="PTERIN-4-ALPHA-CARBINOLAMINE DEHYDRATASE"/>
    <property type="match status" value="1"/>
</dbReference>
<accession>A0A1I1FX85</accession>
<organism evidence="5 6">
    <name type="scientific">Zunongwangia mangrovi</name>
    <dbReference type="NCBI Taxonomy" id="1334022"/>
    <lineage>
        <taxon>Bacteria</taxon>
        <taxon>Pseudomonadati</taxon>
        <taxon>Bacteroidota</taxon>
        <taxon>Flavobacteriia</taxon>
        <taxon>Flavobacteriales</taxon>
        <taxon>Flavobacteriaceae</taxon>
        <taxon>Zunongwangia</taxon>
    </lineage>
</organism>
<dbReference type="HAMAP" id="MF_00434">
    <property type="entry name" value="Pterin_4_alpha"/>
    <property type="match status" value="1"/>
</dbReference>
<evidence type="ECO:0000313" key="6">
    <source>
        <dbReference type="Proteomes" id="UP000199438"/>
    </source>
</evidence>